<dbReference type="EMBL" id="HG001623">
    <property type="protein sequence ID" value="CDF32961.1"/>
    <property type="molecule type" value="Genomic_DNA"/>
</dbReference>
<dbReference type="InterPro" id="IPR036610">
    <property type="entry name" value="PEBP-like_sf"/>
</dbReference>
<keyword evidence="2" id="KW-1133">Transmembrane helix</keyword>
<feature type="transmembrane region" description="Helical" evidence="2">
    <location>
        <begin position="160"/>
        <end position="186"/>
    </location>
</feature>
<dbReference type="GeneID" id="17320478"/>
<reference evidence="4" key="1">
    <citation type="journal article" date="2013" name="Proc. Natl. Acad. Sci. U.S.A.">
        <title>Genome structure and metabolic features in the red seaweed Chondrus crispus shed light on evolution of the Archaeplastida.</title>
        <authorList>
            <person name="Collen J."/>
            <person name="Porcel B."/>
            <person name="Carre W."/>
            <person name="Ball S.G."/>
            <person name="Chaparro C."/>
            <person name="Tonon T."/>
            <person name="Barbeyron T."/>
            <person name="Michel G."/>
            <person name="Noel B."/>
            <person name="Valentin K."/>
            <person name="Elias M."/>
            <person name="Artiguenave F."/>
            <person name="Arun A."/>
            <person name="Aury J.M."/>
            <person name="Barbosa-Neto J.F."/>
            <person name="Bothwell J.H."/>
            <person name="Bouget F.Y."/>
            <person name="Brillet L."/>
            <person name="Cabello-Hurtado F."/>
            <person name="Capella-Gutierrez S."/>
            <person name="Charrier B."/>
            <person name="Cladiere L."/>
            <person name="Cock J.M."/>
            <person name="Coelho S.M."/>
            <person name="Colleoni C."/>
            <person name="Czjzek M."/>
            <person name="Da Silva C."/>
            <person name="Delage L."/>
            <person name="Denoeud F."/>
            <person name="Deschamps P."/>
            <person name="Dittami S.M."/>
            <person name="Gabaldon T."/>
            <person name="Gachon C.M."/>
            <person name="Groisillier A."/>
            <person name="Herve C."/>
            <person name="Jabbari K."/>
            <person name="Katinka M."/>
            <person name="Kloareg B."/>
            <person name="Kowalczyk N."/>
            <person name="Labadie K."/>
            <person name="Leblanc C."/>
            <person name="Lopez P.J."/>
            <person name="McLachlan D.H."/>
            <person name="Meslet-Cladiere L."/>
            <person name="Moustafa A."/>
            <person name="Nehr Z."/>
            <person name="Nyvall Collen P."/>
            <person name="Panaud O."/>
            <person name="Partensky F."/>
            <person name="Poulain J."/>
            <person name="Rensing S.A."/>
            <person name="Rousvoal S."/>
            <person name="Samson G."/>
            <person name="Symeonidi A."/>
            <person name="Weissenbach J."/>
            <person name="Zambounis A."/>
            <person name="Wincker P."/>
            <person name="Boyen C."/>
        </authorList>
    </citation>
    <scope>NUCLEOTIDE SEQUENCE [LARGE SCALE GENOMIC DNA]</scope>
    <source>
        <strain evidence="4">cv. Stackhouse</strain>
    </source>
</reference>
<dbReference type="RefSeq" id="XP_005712764.1">
    <property type="nucleotide sequence ID" value="XM_005712707.1"/>
</dbReference>
<dbReference type="OrthoDB" id="10439903at2759"/>
<evidence type="ECO:0000313" key="4">
    <source>
        <dbReference type="Proteomes" id="UP000012073"/>
    </source>
</evidence>
<feature type="region of interest" description="Disordered" evidence="1">
    <location>
        <begin position="1"/>
        <end position="42"/>
    </location>
</feature>
<proteinExistence type="predicted"/>
<dbReference type="InterPro" id="IPR008914">
    <property type="entry name" value="PEBP"/>
</dbReference>
<dbReference type="Gramene" id="CDF32961">
    <property type="protein sequence ID" value="CDF32961"/>
    <property type="gene ID" value="CHC_T00001792001"/>
</dbReference>
<gene>
    <name evidence="3" type="ORF">CHC_T00001792001</name>
</gene>
<evidence type="ECO:0000313" key="3">
    <source>
        <dbReference type="EMBL" id="CDF32961.1"/>
    </source>
</evidence>
<name>R7Q6F2_CHOCR</name>
<protein>
    <submittedName>
        <fullName evidence="3">Uncharacterized protein</fullName>
    </submittedName>
</protein>
<dbReference type="Proteomes" id="UP000012073">
    <property type="component" value="Unassembled WGS sequence"/>
</dbReference>
<accession>R7Q6F2</accession>
<feature type="compositionally biased region" description="Basic and acidic residues" evidence="1">
    <location>
        <begin position="413"/>
        <end position="424"/>
    </location>
</feature>
<keyword evidence="2" id="KW-0472">Membrane</keyword>
<sequence>MYESPSPPSTASSGHEYRPAASYGSMRRRRTGADSPLTDLSPSAATTAVVALSNDAALGSISPITRRPDPAASIPYSDMPQDGEDTAPHVSNVVWHDSSYVPVLPADETTALMRDAPLDNHSVSASELLSRSRADLERARLASTREYSRRELREGMKDRYILGCSVLVMTAIVFVIIVSGMTTILANRNYPQLEVFSDWPNGGLIPLKYGCHAPDGHPVSIPLRWRNVPRAATNLVVLFANPGAISKRRMDPVHWFITDIPLEDDKDGSIPANASLNPELMPPNSKQRANAGSSKGVYWPPCVTNGTSFFIVHIYAIEAPPVISDFRDAREIMNRFVGVPVARLTGWYGKPRRVLPGKGKKEPSHGTTSDKSERGAESSNVHGKGSDLSEEDIQSSDDRGKASGDSEEGTESSDAHGKATGGRE</sequence>
<feature type="region of interest" description="Disordered" evidence="1">
    <location>
        <begin position="271"/>
        <end position="297"/>
    </location>
</feature>
<dbReference type="AlphaFoldDB" id="R7Q6F2"/>
<dbReference type="Gene3D" id="3.90.280.10">
    <property type="entry name" value="PEBP-like"/>
    <property type="match status" value="1"/>
</dbReference>
<keyword evidence="4" id="KW-1185">Reference proteome</keyword>
<dbReference type="KEGG" id="ccp:CHC_T00001792001"/>
<keyword evidence="2" id="KW-0812">Transmembrane</keyword>
<evidence type="ECO:0000256" key="2">
    <source>
        <dbReference type="SAM" id="Phobius"/>
    </source>
</evidence>
<organism evidence="3 4">
    <name type="scientific">Chondrus crispus</name>
    <name type="common">Carrageen Irish moss</name>
    <name type="synonym">Polymorpha crispa</name>
    <dbReference type="NCBI Taxonomy" id="2769"/>
    <lineage>
        <taxon>Eukaryota</taxon>
        <taxon>Rhodophyta</taxon>
        <taxon>Florideophyceae</taxon>
        <taxon>Rhodymeniophycidae</taxon>
        <taxon>Gigartinales</taxon>
        <taxon>Gigartinaceae</taxon>
        <taxon>Chondrus</taxon>
    </lineage>
</organism>
<feature type="compositionally biased region" description="Polar residues" evidence="1">
    <location>
        <begin position="284"/>
        <end position="293"/>
    </location>
</feature>
<dbReference type="SUPFAM" id="SSF49777">
    <property type="entry name" value="PEBP-like"/>
    <property type="match status" value="1"/>
</dbReference>
<evidence type="ECO:0000256" key="1">
    <source>
        <dbReference type="SAM" id="MobiDB-lite"/>
    </source>
</evidence>
<feature type="region of interest" description="Disordered" evidence="1">
    <location>
        <begin position="350"/>
        <end position="424"/>
    </location>
</feature>
<feature type="compositionally biased region" description="Basic and acidic residues" evidence="1">
    <location>
        <begin position="359"/>
        <end position="376"/>
    </location>
</feature>
<dbReference type="Pfam" id="PF01161">
    <property type="entry name" value="PBP"/>
    <property type="match status" value="1"/>
</dbReference>